<dbReference type="GO" id="GO:0003677">
    <property type="term" value="F:DNA binding"/>
    <property type="evidence" value="ECO:0007669"/>
    <property type="project" value="UniProtKB-KW"/>
</dbReference>
<dbReference type="AlphaFoldDB" id="A0A1H3R494"/>
<feature type="domain" description="Response regulatory" evidence="7">
    <location>
        <begin position="5"/>
        <end position="122"/>
    </location>
</feature>
<proteinExistence type="predicted"/>
<keyword evidence="9" id="KW-1185">Reference proteome</keyword>
<dbReference type="InterPro" id="IPR039420">
    <property type="entry name" value="WalR-like"/>
</dbReference>
<dbReference type="SUPFAM" id="SSF46894">
    <property type="entry name" value="C-terminal effector domain of the bipartite response regulators"/>
    <property type="match status" value="1"/>
</dbReference>
<gene>
    <name evidence="8" type="ORF">SAMN05421504_110268</name>
</gene>
<dbReference type="Proteomes" id="UP000199515">
    <property type="component" value="Unassembled WGS sequence"/>
</dbReference>
<dbReference type="EMBL" id="FNON01000010">
    <property type="protein sequence ID" value="SDZ20614.1"/>
    <property type="molecule type" value="Genomic_DNA"/>
</dbReference>
<dbReference type="STRING" id="589385.SAMN05421504_110268"/>
<dbReference type="InterPro" id="IPR000792">
    <property type="entry name" value="Tscrpt_reg_LuxR_C"/>
</dbReference>
<dbReference type="InterPro" id="IPR016032">
    <property type="entry name" value="Sig_transdc_resp-reg_C-effctor"/>
</dbReference>
<evidence type="ECO:0000313" key="8">
    <source>
        <dbReference type="EMBL" id="SDZ20614.1"/>
    </source>
</evidence>
<accession>A0A1H3R494</accession>
<name>A0A1H3R494_9PSEU</name>
<comment type="caution">
    <text evidence="5">Lacks conserved residue(s) required for the propagation of feature annotation.</text>
</comment>
<keyword evidence="2" id="KW-0805">Transcription regulation</keyword>
<dbReference type="GO" id="GO:0000160">
    <property type="term" value="P:phosphorelay signal transduction system"/>
    <property type="evidence" value="ECO:0007669"/>
    <property type="project" value="InterPro"/>
</dbReference>
<sequence length="204" mass="22418">MDNVTLLVVDDQPLVRYALRTLLESRSGIQSIIEAGSEQEALRTCAKSLPDVVITELFFATGPVGARICQFVKGKSDDVKVMVYTSASAPSAVAVAMNAGADSFVHKSVGCAELMDAVERTKSGQRTWILRAASRPFRVRPDSTAALTPREEEILELVLHRWSNAEIAQELKLAKQTVKNYVSRVLQKLGFASRRDLLRTLGSR</sequence>
<dbReference type="Pfam" id="PF00072">
    <property type="entry name" value="Response_reg"/>
    <property type="match status" value="1"/>
</dbReference>
<dbReference type="CDD" id="cd06170">
    <property type="entry name" value="LuxR_C_like"/>
    <property type="match status" value="1"/>
</dbReference>
<feature type="domain" description="HTH luxR-type" evidence="6">
    <location>
        <begin position="140"/>
        <end position="204"/>
    </location>
</feature>
<reference evidence="8 9" key="1">
    <citation type="submission" date="2016-10" db="EMBL/GenBank/DDBJ databases">
        <authorList>
            <person name="de Groot N.N."/>
        </authorList>
    </citation>
    <scope>NUCLEOTIDE SEQUENCE [LARGE SCALE GENOMIC DNA]</scope>
    <source>
        <strain evidence="8 9">CPCC 202699</strain>
    </source>
</reference>
<keyword evidence="1" id="KW-0597">Phosphoprotein</keyword>
<dbReference type="SMART" id="SM00448">
    <property type="entry name" value="REC"/>
    <property type="match status" value="1"/>
</dbReference>
<evidence type="ECO:0000259" key="6">
    <source>
        <dbReference type="PROSITE" id="PS50043"/>
    </source>
</evidence>
<evidence type="ECO:0000256" key="2">
    <source>
        <dbReference type="ARBA" id="ARBA00023015"/>
    </source>
</evidence>
<evidence type="ECO:0000313" key="9">
    <source>
        <dbReference type="Proteomes" id="UP000199515"/>
    </source>
</evidence>
<dbReference type="InterPro" id="IPR058245">
    <property type="entry name" value="NreC/VraR/RcsB-like_REC"/>
</dbReference>
<dbReference type="CDD" id="cd17535">
    <property type="entry name" value="REC_NarL-like"/>
    <property type="match status" value="1"/>
</dbReference>
<organism evidence="8 9">
    <name type="scientific">Amycolatopsis xylanica</name>
    <dbReference type="NCBI Taxonomy" id="589385"/>
    <lineage>
        <taxon>Bacteria</taxon>
        <taxon>Bacillati</taxon>
        <taxon>Actinomycetota</taxon>
        <taxon>Actinomycetes</taxon>
        <taxon>Pseudonocardiales</taxon>
        <taxon>Pseudonocardiaceae</taxon>
        <taxon>Amycolatopsis</taxon>
    </lineage>
</organism>
<dbReference type="Gene3D" id="3.40.50.2300">
    <property type="match status" value="1"/>
</dbReference>
<dbReference type="PANTHER" id="PTHR43214">
    <property type="entry name" value="TWO-COMPONENT RESPONSE REGULATOR"/>
    <property type="match status" value="1"/>
</dbReference>
<evidence type="ECO:0000259" key="7">
    <source>
        <dbReference type="PROSITE" id="PS50110"/>
    </source>
</evidence>
<dbReference type="Pfam" id="PF00196">
    <property type="entry name" value="GerE"/>
    <property type="match status" value="1"/>
</dbReference>
<keyword evidence="4" id="KW-0804">Transcription</keyword>
<dbReference type="SMART" id="SM00421">
    <property type="entry name" value="HTH_LUXR"/>
    <property type="match status" value="1"/>
</dbReference>
<dbReference type="PRINTS" id="PR00038">
    <property type="entry name" value="HTHLUXR"/>
</dbReference>
<keyword evidence="3 8" id="KW-0238">DNA-binding</keyword>
<protein>
    <submittedName>
        <fullName evidence="8">DNA-binding response regulator, NarL/FixJ family, contains REC and HTH domains</fullName>
    </submittedName>
</protein>
<evidence type="ECO:0000256" key="4">
    <source>
        <dbReference type="ARBA" id="ARBA00023163"/>
    </source>
</evidence>
<dbReference type="InterPro" id="IPR001789">
    <property type="entry name" value="Sig_transdc_resp-reg_receiver"/>
</dbReference>
<dbReference type="InterPro" id="IPR011006">
    <property type="entry name" value="CheY-like_superfamily"/>
</dbReference>
<dbReference type="GO" id="GO:0006355">
    <property type="term" value="P:regulation of DNA-templated transcription"/>
    <property type="evidence" value="ECO:0007669"/>
    <property type="project" value="InterPro"/>
</dbReference>
<evidence type="ECO:0000256" key="1">
    <source>
        <dbReference type="ARBA" id="ARBA00022553"/>
    </source>
</evidence>
<dbReference type="PROSITE" id="PS50043">
    <property type="entry name" value="HTH_LUXR_2"/>
    <property type="match status" value="1"/>
</dbReference>
<dbReference type="SUPFAM" id="SSF52172">
    <property type="entry name" value="CheY-like"/>
    <property type="match status" value="1"/>
</dbReference>
<dbReference type="PROSITE" id="PS50110">
    <property type="entry name" value="RESPONSE_REGULATORY"/>
    <property type="match status" value="1"/>
</dbReference>
<evidence type="ECO:0000256" key="3">
    <source>
        <dbReference type="ARBA" id="ARBA00023125"/>
    </source>
</evidence>
<dbReference type="PANTHER" id="PTHR43214:SF41">
    <property type="entry name" value="NITRATE_NITRITE RESPONSE REGULATOR PROTEIN NARP"/>
    <property type="match status" value="1"/>
</dbReference>
<evidence type="ECO:0000256" key="5">
    <source>
        <dbReference type="PROSITE-ProRule" id="PRU00169"/>
    </source>
</evidence>